<evidence type="ECO:0000313" key="5">
    <source>
        <dbReference type="Proteomes" id="UP001385499"/>
    </source>
</evidence>
<sequence>MATLILAAAGQAAGGLFGLGSLGGILGKAAGAIAGSALDQTIFGSSRTVETGRLADLSVQASNEGAALPLVYGRVRLAGQIIWATRFEEEVSDESQGGKGGGGGVNVRSFAYYGNFAVALCEGPVTRISRIWADGKPLDTAQYSIRFYPGSDDHQPDPLMSGLQGECPAYRGTAYVVFERLPLESFGNRIPQLTFEVVRVVEPLEGRIKAVTLIPGAGEFVYQPTPVSATPQPGVSESLNRHVPEATTDWVASLDDLQALCPNLESVALVISWFGDDLRAGQCSIRPKVEESIKITLGGTWAAGGLSRGEADEVSRIDDRPAFGGTPSDASVIAAIQDLKARGLKVMLYPFVLMDVPDGNGLTDPYGGAEQASYPWRGRIAPASDADNEAAAFLGSAVAADFSVSGDTVSYSGSAEWSYRRHILHLAHLAEIAGGVDAFLIGSELRGLTQAQGAGGSYPFVTGLVSLAADVSSVLSGATEISYAADWSEYGVHQAGADELRFPLDPLWASADIDFIGIDNYLPLSDMRANGDPDGNADPYDVAVLKAGIASGEYYDWYYASEADRIAGLRSPISDGTYGKPWVYRAKDLPGWWQNAHYERFAGVEETTPTPWAPRSKPIRFTELGFPAIDKGANQPNVFVDPKSSESALPHFSNGARDDLIQRRALEAQLAFYDETEDDFEESANPVSPFYGGRMLDVARTHLWTWDARPYPAFPNFLDVWSDGANWQVGHWLNGRLGGLTLKGFLEQLLADYGISQADVFVGNISGTLEGVAVAGPVSARQIIEPLLTAFGGTASDRGTQIWLETARESVTAALALADLIDPDGEAPVLSRTRAQESELASEIRISAEDVSSDYRRRVAASRRLEVGSRQIETMDLAAVTSPHVLQQAADRRLARIWGERERAEFSLSPERQDLEPGDVVEISEVPGKSFEPPLKMRIEAIEDTDLRRVEAIRIGSTRAPVSAVPEPFVRPFRSFEAGRPHGVFMDLTPLLDSDPEAPLRLACFASPWPGSLTLLRSATDSGFQPVLEVDSPATVGQLASDLLPGPLGVWDRGNEIEVEIYGGLLQSRPLEAILAGKNVLAIRTSGGGFEVLQFAQADLIGTRHYRLSMLLRGQSGTEPDMLSGAVVGADVVLLDGNAAPLVRASDDQLGLELNYRLAPAGRAIDDPAVLALTHSANGRGALPLAPVHLKARRTSEGIGISFIRQTRRGGDSWEQVEVPLGEANEAYAVDILAPDEAVVRTLTVTTQTALYETAQELSDFGAPTAELSIAVCQLSATAGRGFQRKAIFHV</sequence>
<dbReference type="Pfam" id="PF13547">
    <property type="entry name" value="GTA_TIM"/>
    <property type="match status" value="1"/>
</dbReference>
<dbReference type="GO" id="GO:0016787">
    <property type="term" value="F:hydrolase activity"/>
    <property type="evidence" value="ECO:0007669"/>
    <property type="project" value="UniProtKB-KW"/>
</dbReference>
<dbReference type="InterPro" id="IPR056490">
    <property type="entry name" value="Rcc01698_C"/>
</dbReference>
<proteinExistence type="predicted"/>
<keyword evidence="4" id="KW-0378">Hydrolase</keyword>
<dbReference type="InterPro" id="IPR025195">
    <property type="entry name" value="GTA_TIM_dom"/>
</dbReference>
<dbReference type="EMBL" id="JBAKIA010000004">
    <property type="protein sequence ID" value="MEJ8473963.1"/>
    <property type="molecule type" value="Genomic_DNA"/>
</dbReference>
<name>A0ABU8TIH1_9HYPH</name>
<dbReference type="Pfam" id="PF23666">
    <property type="entry name" value="Rcc01698_C"/>
    <property type="match status" value="1"/>
</dbReference>
<keyword evidence="5" id="KW-1185">Reference proteome</keyword>
<feature type="domain" description="Rcc01698-like C-terminal" evidence="3">
    <location>
        <begin position="1034"/>
        <end position="1133"/>
    </location>
</feature>
<dbReference type="CDD" id="cd19607">
    <property type="entry name" value="GTA_TIM-barrel-like"/>
    <property type="match status" value="1"/>
</dbReference>
<reference evidence="4 5" key="1">
    <citation type="submission" date="2024-02" db="EMBL/GenBank/DDBJ databases">
        <title>Roseibium algae sp. nov., isolated from marine alga (Grateloupia sp.), showing potential in myo-inositol conversion.</title>
        <authorList>
            <person name="Wang Y."/>
        </authorList>
    </citation>
    <scope>NUCLEOTIDE SEQUENCE [LARGE SCALE GENOMIC DNA]</scope>
    <source>
        <strain evidence="4 5">H3510</strain>
    </source>
</reference>
<evidence type="ECO:0000259" key="3">
    <source>
        <dbReference type="Pfam" id="PF23666"/>
    </source>
</evidence>
<accession>A0ABU8TIH1</accession>
<dbReference type="Proteomes" id="UP001385499">
    <property type="component" value="Unassembled WGS sequence"/>
</dbReference>
<evidence type="ECO:0000313" key="4">
    <source>
        <dbReference type="EMBL" id="MEJ8473963.1"/>
    </source>
</evidence>
<feature type="domain" description="Tip attachment protein J" evidence="2">
    <location>
        <begin position="777"/>
        <end position="943"/>
    </location>
</feature>
<comment type="caution">
    <text evidence="4">The sequence shown here is derived from an EMBL/GenBank/DDBJ whole genome shotgun (WGS) entry which is preliminary data.</text>
</comment>
<dbReference type="InterPro" id="IPR032876">
    <property type="entry name" value="J_dom"/>
</dbReference>
<evidence type="ECO:0000259" key="2">
    <source>
        <dbReference type="Pfam" id="PF13550"/>
    </source>
</evidence>
<gene>
    <name evidence="4" type="ORF">V6575_07675</name>
</gene>
<dbReference type="RefSeq" id="WP_340273660.1">
    <property type="nucleotide sequence ID" value="NZ_JBAKIA010000004.1"/>
</dbReference>
<dbReference type="Gene3D" id="3.20.20.80">
    <property type="entry name" value="Glycosidases"/>
    <property type="match status" value="1"/>
</dbReference>
<feature type="domain" description="GTA TIM-barrel-like" evidence="1">
    <location>
        <begin position="417"/>
        <end position="715"/>
    </location>
</feature>
<organism evidence="4 5">
    <name type="scientific">Roseibium algae</name>
    <dbReference type="NCBI Taxonomy" id="3123038"/>
    <lineage>
        <taxon>Bacteria</taxon>
        <taxon>Pseudomonadati</taxon>
        <taxon>Pseudomonadota</taxon>
        <taxon>Alphaproteobacteria</taxon>
        <taxon>Hyphomicrobiales</taxon>
        <taxon>Stappiaceae</taxon>
        <taxon>Roseibium</taxon>
    </lineage>
</organism>
<protein>
    <submittedName>
        <fullName evidence="4">Glycoside hydrolase/phage tail family protein</fullName>
    </submittedName>
</protein>
<evidence type="ECO:0000259" key="1">
    <source>
        <dbReference type="Pfam" id="PF13547"/>
    </source>
</evidence>
<dbReference type="Pfam" id="PF13550">
    <property type="entry name" value="Phage-tail_3"/>
    <property type="match status" value="1"/>
</dbReference>